<dbReference type="AlphaFoldDB" id="A0A0Q9YVT6"/>
<gene>
    <name evidence="2" type="ORF">HT99x_008905</name>
    <name evidence="1" type="ORF">HT99x_01379</name>
</gene>
<sequence length="618" mass="70085">MKQGPTDFTITSELLENKIKALTLEPLPLSSLSTFKPTTQQSILSLLTALQSGEQIETHSMKECLNQVDDDFNELFNAKKATLTHLNLKKVVGYQQFNNEMQLHLTPWQNEIIPFFTKLTATLDHLPLETAIATASYSLQKLEKWIEILEENHLRNSSLCQDLLEESVSDSYILNRKNLTLASKHNNNAAYLRVLSQSNLSLYLIEQAFHSNPLAKKLHEIVTRECMACTYLALNQYSEAEYHLNIMISLIKESKSPTKAMLINSIRLFLEKLIEQQNMDSFKIFYFTEQGSLLIEKHGLSEFRTDNDCIELANWFRRSSIHQLCDHELSNLFAEHPSISAKMFNSQTIAVLISDNTILNHLKKSLKKLQQTPDFKLTSTNNGLMVQMTHTPNTQLIMQIKNLIIHAAIAQKTENRTNNPSKILPCIATETLATVPTIPEKTVKNQPQVVVQPSYASPKPIPKKRCTSLENTSLSKRTRVNTPALIPAPILPNSPFALPVANAVCRLLNGARNIFICFNPTYHFIKPKKLDSTVEERFIKLLNDPQLAVSINDNGFKWIANENDPILVGKITTLPFRLFPSHKLINASGEMAFFYNEIRHTKSGKKSECYKAKLSTKP</sequence>
<keyword evidence="3" id="KW-1185">Reference proteome</keyword>
<proteinExistence type="predicted"/>
<evidence type="ECO:0000313" key="3">
    <source>
        <dbReference type="Proteomes" id="UP000051497"/>
    </source>
</evidence>
<dbReference type="STRING" id="295108.HT99x_01379"/>
<protein>
    <submittedName>
        <fullName evidence="1">Uncharacterized protein</fullName>
    </submittedName>
</protein>
<reference evidence="2" key="3">
    <citation type="submission" date="2021-06" db="EMBL/GenBank/DDBJ databases">
        <title>Genomic Description and Analysis of Intracellular Bacteria, Candidatus Berkiella cookevillensis and Candidatus Berkiella aquae.</title>
        <authorList>
            <person name="Kidane D.T."/>
            <person name="Mehari Y.T."/>
            <person name="Rice F.C."/>
            <person name="Arivett B.A."/>
            <person name="Farone A.L."/>
            <person name="Berk S.G."/>
            <person name="Farone M.B."/>
        </authorList>
    </citation>
    <scope>NUCLEOTIDE SEQUENCE</scope>
    <source>
        <strain evidence="2">HT99</strain>
    </source>
</reference>
<accession>A0A0Q9YVT6</accession>
<comment type="caution">
    <text evidence="1">The sequence shown here is derived from an EMBL/GenBank/DDBJ whole genome shotgun (WGS) entry which is preliminary data.</text>
</comment>
<reference evidence="1" key="1">
    <citation type="submission" date="2015-09" db="EMBL/GenBank/DDBJ databases">
        <title>Draft Genome Sequences of Two Novel Amoeba-resistant Intranuclear Bacteria, Candidatus Berkiella cookevillensis and Candidatus Berkiella aquae.</title>
        <authorList>
            <person name="Mehari Y.T."/>
            <person name="Arivett B.A."/>
            <person name="Farone A.L."/>
            <person name="Gunderson J.H."/>
            <person name="Farone M.B."/>
        </authorList>
    </citation>
    <scope>NUCLEOTIDE SEQUENCE [LARGE SCALE GENOMIC DNA]</scope>
    <source>
        <strain evidence="1">HT99</strain>
    </source>
</reference>
<name>A0A0Q9YVT6_9GAMM</name>
<reference evidence="2" key="2">
    <citation type="journal article" date="2016" name="Genome Announc.">
        <title>Draft Genome Sequences of Two Novel Amoeba-Resistant Intranuclear Bacteria, 'Candidatus Berkiella cookevillensis' and 'Candidatus Berkiella aquae'.</title>
        <authorList>
            <person name="Mehari Y.T."/>
            <person name="Arivett B.A."/>
            <person name="Farone A.L."/>
            <person name="Gunderson J.H."/>
            <person name="Farone M.B."/>
        </authorList>
    </citation>
    <scope>NUCLEOTIDE SEQUENCE</scope>
    <source>
        <strain evidence="2">HT99</strain>
    </source>
</reference>
<evidence type="ECO:0000313" key="2">
    <source>
        <dbReference type="EMBL" id="MCS5711554.1"/>
    </source>
</evidence>
<dbReference type="RefSeq" id="WP_075066003.1">
    <property type="nucleotide sequence ID" value="NZ_LKAJ02000001.1"/>
</dbReference>
<evidence type="ECO:0000313" key="1">
    <source>
        <dbReference type="EMBL" id="KRG21626.1"/>
    </source>
</evidence>
<dbReference type="EMBL" id="LKAJ01000004">
    <property type="protein sequence ID" value="KRG21626.1"/>
    <property type="molecule type" value="Genomic_DNA"/>
</dbReference>
<dbReference type="Proteomes" id="UP000051497">
    <property type="component" value="Unassembled WGS sequence"/>
</dbReference>
<dbReference type="EMBL" id="LKAJ02000001">
    <property type="protein sequence ID" value="MCS5711554.1"/>
    <property type="molecule type" value="Genomic_DNA"/>
</dbReference>
<organism evidence="1">
    <name type="scientific">Candidatus Berkiella aquae</name>
    <dbReference type="NCBI Taxonomy" id="295108"/>
    <lineage>
        <taxon>Bacteria</taxon>
        <taxon>Pseudomonadati</taxon>
        <taxon>Pseudomonadota</taxon>
        <taxon>Gammaproteobacteria</taxon>
        <taxon>Candidatus Berkiellales</taxon>
        <taxon>Candidatus Berkiellaceae</taxon>
        <taxon>Candidatus Berkiella</taxon>
    </lineage>
</organism>